<dbReference type="Proteomes" id="UP000799755">
    <property type="component" value="Unassembled WGS sequence"/>
</dbReference>
<accession>A0ACB6R5B4</accession>
<comment type="caution">
    <text evidence="1">The sequence shown here is derived from an EMBL/GenBank/DDBJ whole genome shotgun (WGS) entry which is preliminary data.</text>
</comment>
<organism evidence="1 2">
    <name type="scientific">Lindgomyces ingoldianus</name>
    <dbReference type="NCBI Taxonomy" id="673940"/>
    <lineage>
        <taxon>Eukaryota</taxon>
        <taxon>Fungi</taxon>
        <taxon>Dikarya</taxon>
        <taxon>Ascomycota</taxon>
        <taxon>Pezizomycotina</taxon>
        <taxon>Dothideomycetes</taxon>
        <taxon>Pleosporomycetidae</taxon>
        <taxon>Pleosporales</taxon>
        <taxon>Lindgomycetaceae</taxon>
        <taxon>Lindgomyces</taxon>
    </lineage>
</organism>
<name>A0ACB6R5B4_9PLEO</name>
<reference evidence="1" key="1">
    <citation type="journal article" date="2020" name="Stud. Mycol.">
        <title>101 Dothideomycetes genomes: a test case for predicting lifestyles and emergence of pathogens.</title>
        <authorList>
            <person name="Haridas S."/>
            <person name="Albert R."/>
            <person name="Binder M."/>
            <person name="Bloem J."/>
            <person name="Labutti K."/>
            <person name="Salamov A."/>
            <person name="Andreopoulos B."/>
            <person name="Baker S."/>
            <person name="Barry K."/>
            <person name="Bills G."/>
            <person name="Bluhm B."/>
            <person name="Cannon C."/>
            <person name="Castanera R."/>
            <person name="Culley D."/>
            <person name="Daum C."/>
            <person name="Ezra D."/>
            <person name="Gonzalez J."/>
            <person name="Henrissat B."/>
            <person name="Kuo A."/>
            <person name="Liang C."/>
            <person name="Lipzen A."/>
            <person name="Lutzoni F."/>
            <person name="Magnuson J."/>
            <person name="Mondo S."/>
            <person name="Nolan M."/>
            <person name="Ohm R."/>
            <person name="Pangilinan J."/>
            <person name="Park H.-J."/>
            <person name="Ramirez L."/>
            <person name="Alfaro M."/>
            <person name="Sun H."/>
            <person name="Tritt A."/>
            <person name="Yoshinaga Y."/>
            <person name="Zwiers L.-H."/>
            <person name="Turgeon B."/>
            <person name="Goodwin S."/>
            <person name="Spatafora J."/>
            <person name="Crous P."/>
            <person name="Grigoriev I."/>
        </authorList>
    </citation>
    <scope>NUCLEOTIDE SEQUENCE</scope>
    <source>
        <strain evidence="1">ATCC 200398</strain>
    </source>
</reference>
<protein>
    <submittedName>
        <fullName evidence="1">Uncharacterized protein</fullName>
    </submittedName>
</protein>
<sequence>MLPPIRCLPTWKLRELSTTRHGVRRIRRRADARKKEVCRKVSRLPYLEMKTFSCMYCRSYSHHRCSAEGLRKGLVRIRWMEDEDITSWAATNNSCDRTEIHHGPFVKSVFIQPQFLEQTPQSLETTSLHIKAEVENAKKRSRGTNRHQHTSILNQEELPYRLPTRQSPNARFCSREASPAAKAPGLLYRRNRRAFKMVDLFMVLTDPLLQLTTDLLRGHKNLVCMILLQCLLPRVSAETSSCPPQTSLSSSLRPLLFQSPPSPPYTPPASRPPPLTPPRLLYSNSNPKRSLKRQLSWHMQPLGFAAGEELCKTITSRMDIPGTMCVQQSVENLELTSCGLLQTCWSGCKLGAASEAIRQRQVYGIRRLDFQSDGREHVLYEFERNVVCRERGEKEYRNALRMCGVDTSQKRWRVKLWIRYEAIIWMSRFDYTSRECQHII</sequence>
<gene>
    <name evidence="1" type="ORF">BDR25DRAFT_392019</name>
</gene>
<evidence type="ECO:0000313" key="1">
    <source>
        <dbReference type="EMBL" id="KAF2474257.1"/>
    </source>
</evidence>
<proteinExistence type="predicted"/>
<evidence type="ECO:0000313" key="2">
    <source>
        <dbReference type="Proteomes" id="UP000799755"/>
    </source>
</evidence>
<keyword evidence="2" id="KW-1185">Reference proteome</keyword>
<dbReference type="EMBL" id="MU003498">
    <property type="protein sequence ID" value="KAF2474257.1"/>
    <property type="molecule type" value="Genomic_DNA"/>
</dbReference>